<organism evidence="3 4">
    <name type="scientific">Gregarina niphandrodes</name>
    <name type="common">Septate eugregarine</name>
    <dbReference type="NCBI Taxonomy" id="110365"/>
    <lineage>
        <taxon>Eukaryota</taxon>
        <taxon>Sar</taxon>
        <taxon>Alveolata</taxon>
        <taxon>Apicomplexa</taxon>
        <taxon>Conoidasida</taxon>
        <taxon>Gregarinasina</taxon>
        <taxon>Eugregarinorida</taxon>
        <taxon>Gregarinidae</taxon>
        <taxon>Gregarina</taxon>
    </lineage>
</organism>
<evidence type="ECO:0000256" key="2">
    <source>
        <dbReference type="SAM" id="SignalP"/>
    </source>
</evidence>
<evidence type="ECO:0000256" key="1">
    <source>
        <dbReference type="SAM" id="MobiDB-lite"/>
    </source>
</evidence>
<feature type="compositionally biased region" description="Low complexity" evidence="1">
    <location>
        <begin position="40"/>
        <end position="52"/>
    </location>
</feature>
<gene>
    <name evidence="3" type="ORF">GNI_140780</name>
</gene>
<dbReference type="AlphaFoldDB" id="A0A023B0C6"/>
<evidence type="ECO:0000313" key="4">
    <source>
        <dbReference type="Proteomes" id="UP000019763"/>
    </source>
</evidence>
<proteinExistence type="predicted"/>
<protein>
    <recommendedName>
        <fullName evidence="5">Transmembrane protein</fullName>
    </recommendedName>
</protein>
<sequence>MRFSVGLLLTWGCAGEGEAQNRQPLEGLHLEKPAPAPAPAVAGVSAGGPAAVEGMGRRRRGENSPWGLQLMSATASAFDRSAFPPCFTDADCVNGLNERGVCNFDGEAKAANLLGAGRKSRLSGLPNLANEENAAAFEKYLKRYLWSVFRTTVTKEPFGVCTKQDEPMSPPVLAESRASFVDDMGSGEESWDVVDEPLEYDLPSVLKKFAPANRYRIALDQLQSALNIGSLGEIQCSPITKVGVYDGKGTPTHGHTLNGVPIHGAFLIKYTPLLTSPAAGLPLQVAPNSQSVVRYISEPYEYIVSGHKLGHNLAPGGTPTVPSHRVLQRREMKGILGMVAELASVARLHQNPDDRLHVLHEYIDPQALAMLRPSIMKLLESYEPRIYLSLRELTHGVEMGNGVLTLMCDNPGEGVANVEITYFLPSLYLLSALGQLVEPGAVRQPITLKHFLSAVDFSTVDQGVCPARILCVDSH</sequence>
<dbReference type="VEuPathDB" id="CryptoDB:GNI_140780"/>
<comment type="caution">
    <text evidence="3">The sequence shown here is derived from an EMBL/GenBank/DDBJ whole genome shotgun (WGS) entry which is preliminary data.</text>
</comment>
<accession>A0A023B0C6</accession>
<name>A0A023B0C6_GRENI</name>
<keyword evidence="2" id="KW-0732">Signal</keyword>
<dbReference type="Proteomes" id="UP000019763">
    <property type="component" value="Unassembled WGS sequence"/>
</dbReference>
<dbReference type="GeneID" id="22914991"/>
<feature type="chain" id="PRO_5001511883" description="Transmembrane protein" evidence="2">
    <location>
        <begin position="20"/>
        <end position="475"/>
    </location>
</feature>
<evidence type="ECO:0000313" key="3">
    <source>
        <dbReference type="EMBL" id="EZG45102.1"/>
    </source>
</evidence>
<evidence type="ECO:0008006" key="5">
    <source>
        <dbReference type="Google" id="ProtNLM"/>
    </source>
</evidence>
<feature type="signal peptide" evidence="2">
    <location>
        <begin position="1"/>
        <end position="19"/>
    </location>
</feature>
<keyword evidence="4" id="KW-1185">Reference proteome</keyword>
<dbReference type="EMBL" id="AFNH02001041">
    <property type="protein sequence ID" value="EZG45102.1"/>
    <property type="molecule type" value="Genomic_DNA"/>
</dbReference>
<dbReference type="RefSeq" id="XP_011132565.1">
    <property type="nucleotide sequence ID" value="XM_011134263.1"/>
</dbReference>
<reference evidence="3" key="1">
    <citation type="submission" date="2013-12" db="EMBL/GenBank/DDBJ databases">
        <authorList>
            <person name="Omoto C.K."/>
            <person name="Sibley D."/>
            <person name="Venepally P."/>
            <person name="Hadjithomas M."/>
            <person name="Karamycheva S."/>
            <person name="Brunk B."/>
            <person name="Roos D."/>
            <person name="Caler E."/>
            <person name="Lorenzi H."/>
        </authorList>
    </citation>
    <scope>NUCLEOTIDE SEQUENCE</scope>
</reference>
<feature type="region of interest" description="Disordered" evidence="1">
    <location>
        <begin position="40"/>
        <end position="64"/>
    </location>
</feature>